<name>A0A316YWK2_9BASI</name>
<sequence length="83" mass="9415">MGSCMSMFKGSDKEMKRTGTNRSDKGNGLQRTTSSYQGAQADQTRYSDRQLHDQSRMTASQLHKTKTLEERLKQAEAQNATRK</sequence>
<feature type="region of interest" description="Disordered" evidence="1">
    <location>
        <begin position="1"/>
        <end position="68"/>
    </location>
</feature>
<reference evidence="2" key="1">
    <citation type="journal article" date="2018" name="Mol. Biol. Evol.">
        <title>Broad Genomic Sampling Reveals a Smut Pathogenic Ancestry of the Fungal Clade Ustilaginomycotina.</title>
        <authorList>
            <person name="Kijpornyongpan T."/>
            <person name="Mondo S.J."/>
            <person name="Barry K."/>
            <person name="Sandor L."/>
            <person name="Lee J."/>
            <person name="Lipzen A."/>
            <person name="Pangilinan J."/>
            <person name="LaButti K."/>
            <person name="Hainaut M."/>
            <person name="Henrissat B."/>
            <person name="Grigoriev I.V."/>
            <person name="Spatafora J.W."/>
            <person name="Aime M.C."/>
        </authorList>
    </citation>
    <scope>NUCLEOTIDE SEQUENCE [LARGE SCALE GENOMIC DNA]</scope>
    <source>
        <strain evidence="2">MCA 4198</strain>
    </source>
</reference>
<dbReference type="OrthoDB" id="3344538at2759"/>
<dbReference type="GeneID" id="37042417"/>
<dbReference type="AlphaFoldDB" id="A0A316YWK2"/>
<dbReference type="RefSeq" id="XP_025380624.1">
    <property type="nucleotide sequence ID" value="XM_025520501.1"/>
</dbReference>
<evidence type="ECO:0000256" key="1">
    <source>
        <dbReference type="SAM" id="MobiDB-lite"/>
    </source>
</evidence>
<dbReference type="Proteomes" id="UP000245768">
    <property type="component" value="Unassembled WGS sequence"/>
</dbReference>
<organism evidence="2 3">
    <name type="scientific">Acaromyces ingoldii</name>
    <dbReference type="NCBI Taxonomy" id="215250"/>
    <lineage>
        <taxon>Eukaryota</taxon>
        <taxon>Fungi</taxon>
        <taxon>Dikarya</taxon>
        <taxon>Basidiomycota</taxon>
        <taxon>Ustilaginomycotina</taxon>
        <taxon>Exobasidiomycetes</taxon>
        <taxon>Exobasidiales</taxon>
        <taxon>Cryptobasidiaceae</taxon>
        <taxon>Acaromyces</taxon>
    </lineage>
</organism>
<proteinExistence type="predicted"/>
<dbReference type="EMBL" id="KZ819634">
    <property type="protein sequence ID" value="PWN93426.1"/>
    <property type="molecule type" value="Genomic_DNA"/>
</dbReference>
<feature type="compositionally biased region" description="Basic and acidic residues" evidence="1">
    <location>
        <begin position="45"/>
        <end position="55"/>
    </location>
</feature>
<protein>
    <submittedName>
        <fullName evidence="2">Uncharacterized protein</fullName>
    </submittedName>
</protein>
<keyword evidence="3" id="KW-1185">Reference proteome</keyword>
<gene>
    <name evidence="2" type="ORF">FA10DRAFT_264080</name>
</gene>
<evidence type="ECO:0000313" key="3">
    <source>
        <dbReference type="Proteomes" id="UP000245768"/>
    </source>
</evidence>
<dbReference type="InParanoid" id="A0A316YWK2"/>
<evidence type="ECO:0000313" key="2">
    <source>
        <dbReference type="EMBL" id="PWN93426.1"/>
    </source>
</evidence>
<feature type="compositionally biased region" description="Basic and acidic residues" evidence="1">
    <location>
        <begin position="10"/>
        <end position="25"/>
    </location>
</feature>
<accession>A0A316YWK2</accession>
<feature type="compositionally biased region" description="Polar residues" evidence="1">
    <location>
        <begin position="29"/>
        <end position="44"/>
    </location>
</feature>